<dbReference type="GO" id="GO:0003700">
    <property type="term" value="F:DNA-binding transcription factor activity"/>
    <property type="evidence" value="ECO:0007669"/>
    <property type="project" value="InterPro"/>
</dbReference>
<evidence type="ECO:0000313" key="5">
    <source>
        <dbReference type="EMBL" id="GFE79542.1"/>
    </source>
</evidence>
<dbReference type="PANTHER" id="PTHR35790">
    <property type="entry name" value="HTH-TYPE TRANSCRIPTIONAL REGULATOR PCHR"/>
    <property type="match status" value="1"/>
</dbReference>
<dbReference type="PRINTS" id="PR00598">
    <property type="entry name" value="HTHMARR"/>
</dbReference>
<dbReference type="SMART" id="SM00347">
    <property type="entry name" value="HTH_MARR"/>
    <property type="match status" value="1"/>
</dbReference>
<dbReference type="PROSITE" id="PS50995">
    <property type="entry name" value="HTH_MARR_2"/>
    <property type="match status" value="1"/>
</dbReference>
<name>A0A829YA78_9GAMM</name>
<sequence>MTGSKEKVADLPPAGPALQLDRFIPYRLSVLTNTVSMVIAGAYEREFGLSIPQWRVMAVLARYPDLSAVEVAERTAMDKVAVSRAIQGLLDEKRVLRAFDKGDRRRSILRLSAAGQAVYTRVAPMALRYEAELLSALSPSDQRTLDRLLTRLMEQAKSMQASRDV</sequence>
<dbReference type="RefSeq" id="WP_161811201.1">
    <property type="nucleotide sequence ID" value="NZ_BLJN01000001.1"/>
</dbReference>
<dbReference type="Proteomes" id="UP000445000">
    <property type="component" value="Unassembled WGS sequence"/>
</dbReference>
<dbReference type="InterPro" id="IPR036390">
    <property type="entry name" value="WH_DNA-bd_sf"/>
</dbReference>
<evidence type="ECO:0000256" key="2">
    <source>
        <dbReference type="ARBA" id="ARBA00023125"/>
    </source>
</evidence>
<dbReference type="InterPro" id="IPR000835">
    <property type="entry name" value="HTH_MarR-typ"/>
</dbReference>
<dbReference type="PANTHER" id="PTHR35790:SF4">
    <property type="entry name" value="HTH-TYPE TRANSCRIPTIONAL REGULATOR PCHR"/>
    <property type="match status" value="1"/>
</dbReference>
<organism evidence="5 6">
    <name type="scientific">Steroidobacter agaridevorans</name>
    <dbReference type="NCBI Taxonomy" id="2695856"/>
    <lineage>
        <taxon>Bacteria</taxon>
        <taxon>Pseudomonadati</taxon>
        <taxon>Pseudomonadota</taxon>
        <taxon>Gammaproteobacteria</taxon>
        <taxon>Steroidobacterales</taxon>
        <taxon>Steroidobacteraceae</taxon>
        <taxon>Steroidobacter</taxon>
    </lineage>
</organism>
<feature type="domain" description="HTH marR-type" evidence="4">
    <location>
        <begin position="28"/>
        <end position="154"/>
    </location>
</feature>
<keyword evidence="2" id="KW-0238">DNA-binding</keyword>
<reference evidence="6" key="1">
    <citation type="submission" date="2020-01" db="EMBL/GenBank/DDBJ databases">
        <title>'Steroidobacter agaridevorans' sp. nov., agar-degrading bacteria isolated from rhizosphere soils.</title>
        <authorList>
            <person name="Ikenaga M."/>
            <person name="Kataoka M."/>
            <person name="Murouchi A."/>
            <person name="Katsuragi S."/>
            <person name="Sakai M."/>
        </authorList>
    </citation>
    <scope>NUCLEOTIDE SEQUENCE [LARGE SCALE GENOMIC DNA]</scope>
    <source>
        <strain evidence="6">YU21-B</strain>
    </source>
</reference>
<accession>A0A829YA78</accession>
<gene>
    <name evidence="5" type="ORF">GCM10011487_15420</name>
</gene>
<evidence type="ECO:0000313" key="6">
    <source>
        <dbReference type="Proteomes" id="UP000445000"/>
    </source>
</evidence>
<dbReference type="Pfam" id="PF12802">
    <property type="entry name" value="MarR_2"/>
    <property type="match status" value="1"/>
</dbReference>
<keyword evidence="6" id="KW-1185">Reference proteome</keyword>
<dbReference type="InterPro" id="IPR052067">
    <property type="entry name" value="Metal_resp_HTH_trans_reg"/>
</dbReference>
<evidence type="ECO:0000256" key="3">
    <source>
        <dbReference type="ARBA" id="ARBA00023163"/>
    </source>
</evidence>
<dbReference type="GO" id="GO:0003677">
    <property type="term" value="F:DNA binding"/>
    <property type="evidence" value="ECO:0007669"/>
    <property type="project" value="UniProtKB-KW"/>
</dbReference>
<evidence type="ECO:0000259" key="4">
    <source>
        <dbReference type="PROSITE" id="PS50995"/>
    </source>
</evidence>
<comment type="caution">
    <text evidence="5">The sequence shown here is derived from an EMBL/GenBank/DDBJ whole genome shotgun (WGS) entry which is preliminary data.</text>
</comment>
<dbReference type="AlphaFoldDB" id="A0A829YA78"/>
<keyword evidence="1" id="KW-0805">Transcription regulation</keyword>
<dbReference type="InterPro" id="IPR036388">
    <property type="entry name" value="WH-like_DNA-bd_sf"/>
</dbReference>
<keyword evidence="3" id="KW-0804">Transcription</keyword>
<dbReference type="Gene3D" id="1.10.10.10">
    <property type="entry name" value="Winged helix-like DNA-binding domain superfamily/Winged helix DNA-binding domain"/>
    <property type="match status" value="1"/>
</dbReference>
<protein>
    <submittedName>
        <fullName evidence="5">MarR family transcriptional regulator</fullName>
    </submittedName>
</protein>
<dbReference type="EMBL" id="BLJN01000001">
    <property type="protein sequence ID" value="GFE79542.1"/>
    <property type="molecule type" value="Genomic_DNA"/>
</dbReference>
<dbReference type="SUPFAM" id="SSF46785">
    <property type="entry name" value="Winged helix' DNA-binding domain"/>
    <property type="match status" value="1"/>
</dbReference>
<evidence type="ECO:0000256" key="1">
    <source>
        <dbReference type="ARBA" id="ARBA00023015"/>
    </source>
</evidence>
<proteinExistence type="predicted"/>